<dbReference type="PRINTS" id="PR00080">
    <property type="entry name" value="SDRFAMILY"/>
</dbReference>
<reference evidence="4 5" key="1">
    <citation type="submission" date="2023-07" db="EMBL/GenBank/DDBJ databases">
        <title>Genomic Encyclopedia of Type Strains, Phase IV (KMG-IV): sequencing the most valuable type-strain genomes for metagenomic binning, comparative biology and taxonomic classification.</title>
        <authorList>
            <person name="Goeker M."/>
        </authorList>
    </citation>
    <scope>NUCLEOTIDE SEQUENCE [LARGE SCALE GENOMIC DNA]</scope>
    <source>
        <strain evidence="4 5">DSM 19619</strain>
    </source>
</reference>
<protein>
    <submittedName>
        <fullName evidence="4">3-oxoacyl-[acyl-carrier protein] reductase</fullName>
        <ecNumber evidence="4">1.1.1.100</ecNumber>
    </submittedName>
</protein>
<dbReference type="SUPFAM" id="SSF51735">
    <property type="entry name" value="NAD(P)-binding Rossmann-fold domains"/>
    <property type="match status" value="1"/>
</dbReference>
<evidence type="ECO:0000313" key="5">
    <source>
        <dbReference type="Proteomes" id="UP001242480"/>
    </source>
</evidence>
<dbReference type="Pfam" id="PF13561">
    <property type="entry name" value="adh_short_C2"/>
    <property type="match status" value="1"/>
</dbReference>
<feature type="domain" description="Ketoreductase" evidence="3">
    <location>
        <begin position="6"/>
        <end position="201"/>
    </location>
</feature>
<dbReference type="InterPro" id="IPR036291">
    <property type="entry name" value="NAD(P)-bd_dom_sf"/>
</dbReference>
<dbReference type="PROSITE" id="PS00061">
    <property type="entry name" value="ADH_SHORT"/>
    <property type="match status" value="1"/>
</dbReference>
<accession>A0ABU0J4P7</accession>
<dbReference type="EMBL" id="JAUSVX010000003">
    <property type="protein sequence ID" value="MDQ0469240.1"/>
    <property type="molecule type" value="Genomic_DNA"/>
</dbReference>
<evidence type="ECO:0000256" key="2">
    <source>
        <dbReference type="ARBA" id="ARBA00023002"/>
    </source>
</evidence>
<name>A0ABU0J4P7_9HYPH</name>
<organism evidence="4 5">
    <name type="scientific">Labrys wisconsinensis</name>
    <dbReference type="NCBI Taxonomy" id="425677"/>
    <lineage>
        <taxon>Bacteria</taxon>
        <taxon>Pseudomonadati</taxon>
        <taxon>Pseudomonadota</taxon>
        <taxon>Alphaproteobacteria</taxon>
        <taxon>Hyphomicrobiales</taxon>
        <taxon>Xanthobacteraceae</taxon>
        <taxon>Labrys</taxon>
    </lineage>
</organism>
<dbReference type="PRINTS" id="PR00081">
    <property type="entry name" value="GDHRDH"/>
</dbReference>
<evidence type="ECO:0000313" key="4">
    <source>
        <dbReference type="EMBL" id="MDQ0469240.1"/>
    </source>
</evidence>
<dbReference type="Gene3D" id="3.40.50.720">
    <property type="entry name" value="NAD(P)-binding Rossmann-like Domain"/>
    <property type="match status" value="1"/>
</dbReference>
<evidence type="ECO:0000256" key="1">
    <source>
        <dbReference type="ARBA" id="ARBA00006484"/>
    </source>
</evidence>
<dbReference type="GO" id="GO:0004316">
    <property type="term" value="F:3-oxoacyl-[acyl-carrier-protein] reductase (NADPH) activity"/>
    <property type="evidence" value="ECO:0007669"/>
    <property type="project" value="UniProtKB-EC"/>
</dbReference>
<keyword evidence="2 4" id="KW-0560">Oxidoreductase</keyword>
<dbReference type="CDD" id="cd05233">
    <property type="entry name" value="SDR_c"/>
    <property type="match status" value="1"/>
</dbReference>
<keyword evidence="5" id="KW-1185">Reference proteome</keyword>
<dbReference type="InterPro" id="IPR020904">
    <property type="entry name" value="Sc_DH/Rdtase_CS"/>
</dbReference>
<comment type="similarity">
    <text evidence="1">Belongs to the short-chain dehydrogenases/reductases (SDR) family.</text>
</comment>
<dbReference type="PANTHER" id="PTHR43639:SF1">
    <property type="entry name" value="SHORT-CHAIN DEHYDROGENASE_REDUCTASE FAMILY PROTEIN"/>
    <property type="match status" value="1"/>
</dbReference>
<evidence type="ECO:0000259" key="3">
    <source>
        <dbReference type="SMART" id="SM00822"/>
    </source>
</evidence>
<proteinExistence type="inferred from homology"/>
<sequence>MSAPRPVAIVTGSSSGIGAAAARRLARAGFDVAVTYSRNADGARSTAAACKAEGAAAIVVRGDVSVDADCRAIAAAAAAAWGRIDVLVNNAGTTRYAEARDLDALDAADFQHVFGTNVTGAYQMARAAAPHLRAAPDAAIVNVSSHAGFSGAGSSTAYAASKGALNTLTLGLARALAPAIRVNAVCPGFVATDWGLAWQEPAEYEAFQRRAADVAPLRRIPTADGVAECIVWLATAAAFVTGQLLVIDGGTHLTVGSPLAQP</sequence>
<dbReference type="InterPro" id="IPR002347">
    <property type="entry name" value="SDR_fam"/>
</dbReference>
<gene>
    <name evidence="4" type="ORF">QO011_002251</name>
</gene>
<dbReference type="EC" id="1.1.1.100" evidence="4"/>
<dbReference type="PANTHER" id="PTHR43639">
    <property type="entry name" value="OXIDOREDUCTASE, SHORT-CHAIN DEHYDROGENASE/REDUCTASE FAMILY (AFU_ORTHOLOGUE AFUA_5G02870)"/>
    <property type="match status" value="1"/>
</dbReference>
<dbReference type="InterPro" id="IPR057326">
    <property type="entry name" value="KR_dom"/>
</dbReference>
<comment type="caution">
    <text evidence="4">The sequence shown here is derived from an EMBL/GenBank/DDBJ whole genome shotgun (WGS) entry which is preliminary data.</text>
</comment>
<dbReference type="SMART" id="SM00822">
    <property type="entry name" value="PKS_KR"/>
    <property type="match status" value="1"/>
</dbReference>
<dbReference type="Proteomes" id="UP001242480">
    <property type="component" value="Unassembled WGS sequence"/>
</dbReference>
<dbReference type="RefSeq" id="WP_307271669.1">
    <property type="nucleotide sequence ID" value="NZ_JAUSVX010000003.1"/>
</dbReference>